<name>A0A2J8AES8_9CHLO</name>
<organism evidence="1 2">
    <name type="scientific">Tetrabaena socialis</name>
    <dbReference type="NCBI Taxonomy" id="47790"/>
    <lineage>
        <taxon>Eukaryota</taxon>
        <taxon>Viridiplantae</taxon>
        <taxon>Chlorophyta</taxon>
        <taxon>core chlorophytes</taxon>
        <taxon>Chlorophyceae</taxon>
        <taxon>CS clade</taxon>
        <taxon>Chlamydomonadales</taxon>
        <taxon>Tetrabaenaceae</taxon>
        <taxon>Tetrabaena</taxon>
    </lineage>
</organism>
<comment type="caution">
    <text evidence="1">The sequence shown here is derived from an EMBL/GenBank/DDBJ whole genome shotgun (WGS) entry which is preliminary data.</text>
</comment>
<feature type="non-terminal residue" evidence="1">
    <location>
        <position position="1"/>
    </location>
</feature>
<keyword evidence="2" id="KW-1185">Reference proteome</keyword>
<reference evidence="1 2" key="1">
    <citation type="journal article" date="2017" name="Mol. Biol. Evol.">
        <title>The 4-celled Tetrabaena socialis nuclear genome reveals the essential components for genetic control of cell number at the origin of multicellularity in the volvocine lineage.</title>
        <authorList>
            <person name="Featherston J."/>
            <person name="Arakaki Y."/>
            <person name="Hanschen E.R."/>
            <person name="Ferris P.J."/>
            <person name="Michod R.E."/>
            <person name="Olson B.J.S.C."/>
            <person name="Nozaki H."/>
            <person name="Durand P.M."/>
        </authorList>
    </citation>
    <scope>NUCLEOTIDE SEQUENCE [LARGE SCALE GENOMIC DNA]</scope>
    <source>
        <strain evidence="1 2">NIES-571</strain>
    </source>
</reference>
<gene>
    <name evidence="1" type="ORF">TSOC_002187</name>
</gene>
<proteinExistence type="predicted"/>
<protein>
    <recommendedName>
        <fullName evidence="3">Peptidase S54 rhomboid domain-containing protein</fullName>
    </recommendedName>
</protein>
<dbReference type="OrthoDB" id="412814at2759"/>
<evidence type="ECO:0000313" key="2">
    <source>
        <dbReference type="Proteomes" id="UP000236333"/>
    </source>
</evidence>
<sequence>WQMSYLPRPPPVNMLRVTGRPEHQQQTRPWGYGDTMDEAALPPAIRAAACRIRSLPGLRLGRLRDVTINYRHSSFLRLDPHVDPAADGENVFVLSVDAPAVLTLSPRNWYRAGRWLAAAAVGDEREQVRRDAEESWTRWVLEEAKHQFAGGLVVGGLAVSHVAHLAGAAVGVLIVLLLQRLPEPGAGSGGAAAAS</sequence>
<accession>A0A2J8AES8</accession>
<dbReference type="EMBL" id="PGGS01000040">
    <property type="protein sequence ID" value="PNH11031.1"/>
    <property type="molecule type" value="Genomic_DNA"/>
</dbReference>
<dbReference type="AlphaFoldDB" id="A0A2J8AES8"/>
<evidence type="ECO:0008006" key="3">
    <source>
        <dbReference type="Google" id="ProtNLM"/>
    </source>
</evidence>
<dbReference type="Proteomes" id="UP000236333">
    <property type="component" value="Unassembled WGS sequence"/>
</dbReference>
<evidence type="ECO:0000313" key="1">
    <source>
        <dbReference type="EMBL" id="PNH11031.1"/>
    </source>
</evidence>